<evidence type="ECO:0000256" key="5">
    <source>
        <dbReference type="ARBA" id="ARBA00023136"/>
    </source>
</evidence>
<reference evidence="8 9" key="1">
    <citation type="journal article" date="2021" name="Comput. Struct. Biotechnol. J.">
        <title>De novo genome assembly of the potent medicinal plant Rehmannia glutinosa using nanopore technology.</title>
        <authorList>
            <person name="Ma L."/>
            <person name="Dong C."/>
            <person name="Song C."/>
            <person name="Wang X."/>
            <person name="Zheng X."/>
            <person name="Niu Y."/>
            <person name="Chen S."/>
            <person name="Feng W."/>
        </authorList>
    </citation>
    <scope>NUCLEOTIDE SEQUENCE [LARGE SCALE GENOMIC DNA]</scope>
    <source>
        <strain evidence="8">DH-2019</strain>
    </source>
</reference>
<protein>
    <recommendedName>
        <fullName evidence="6">WAT1-related protein</fullName>
    </recommendedName>
</protein>
<dbReference type="SUPFAM" id="SSF103481">
    <property type="entry name" value="Multidrug resistance efflux transporter EmrE"/>
    <property type="match status" value="2"/>
</dbReference>
<feature type="transmembrane region" description="Helical" evidence="6">
    <location>
        <begin position="101"/>
        <end position="121"/>
    </location>
</feature>
<comment type="caution">
    <text evidence="8">The sequence shown here is derived from an EMBL/GenBank/DDBJ whole genome shotgun (WGS) entry which is preliminary data.</text>
</comment>
<keyword evidence="3 6" id="KW-0812">Transmembrane</keyword>
<feature type="domain" description="EamA" evidence="7">
    <location>
        <begin position="181"/>
        <end position="318"/>
    </location>
</feature>
<comment type="similarity">
    <text evidence="2 6">Belongs to the drug/metabolite transporter (DMT) superfamily. Plant drug/metabolite exporter (P-DME) (TC 2.A.7.4) family.</text>
</comment>
<dbReference type="InterPro" id="IPR000620">
    <property type="entry name" value="EamA_dom"/>
</dbReference>
<feature type="transmembrane region" description="Helical" evidence="6">
    <location>
        <begin position="244"/>
        <end position="267"/>
    </location>
</feature>
<accession>A0ABR0UWD1</accession>
<dbReference type="InterPro" id="IPR030184">
    <property type="entry name" value="WAT1-related"/>
</dbReference>
<dbReference type="InterPro" id="IPR037185">
    <property type="entry name" value="EmrE-like"/>
</dbReference>
<evidence type="ECO:0000256" key="6">
    <source>
        <dbReference type="RuleBase" id="RU363077"/>
    </source>
</evidence>
<evidence type="ECO:0000256" key="3">
    <source>
        <dbReference type="ARBA" id="ARBA00022692"/>
    </source>
</evidence>
<feature type="transmembrane region" description="Helical" evidence="6">
    <location>
        <begin position="133"/>
        <end position="152"/>
    </location>
</feature>
<dbReference type="Proteomes" id="UP001318860">
    <property type="component" value="Unassembled WGS sequence"/>
</dbReference>
<dbReference type="PANTHER" id="PTHR31218">
    <property type="entry name" value="WAT1-RELATED PROTEIN"/>
    <property type="match status" value="1"/>
</dbReference>
<feature type="transmembrane region" description="Helical" evidence="6">
    <location>
        <begin position="302"/>
        <end position="320"/>
    </location>
</feature>
<evidence type="ECO:0000313" key="8">
    <source>
        <dbReference type="EMBL" id="KAK6127013.1"/>
    </source>
</evidence>
<name>A0ABR0UWD1_REHGL</name>
<feature type="transmembrane region" description="Helical" evidence="6">
    <location>
        <begin position="41"/>
        <end position="59"/>
    </location>
</feature>
<sequence>MGFEDYKPVIVMVGCQFVYAGVTLTGRAALLEEMSSRVFVVYRQCIAFLLIAPLAYFSRRGTKECCLGWKSFWLIFLLSFVGVTLNQNIYFEGLYLASSSAASALANLIPAITFVMAYTLGLEKVHLRSLRSIAKIIGTVFCVSGAAAMALLKGPKLLNMEFMPRNSIFLGSKGQDDTWLLGCLFLLASSCCWSLWLILQVHVTACYPDHLSLTAWMCLIAAVQSGILTLIVEPNTKTWKMTSPLQLFCCFYAGMASAVTFFAQAWCIAKRGPLFSAMFNPLGTVIVTVLACIFMHEELYTGSMIGGLAVIIGLYVVLWGKARDNQHTKKETTLDDQTTLCTQILDCKIDLEEPLLPEISANH</sequence>
<organism evidence="8 9">
    <name type="scientific">Rehmannia glutinosa</name>
    <name type="common">Chinese foxglove</name>
    <dbReference type="NCBI Taxonomy" id="99300"/>
    <lineage>
        <taxon>Eukaryota</taxon>
        <taxon>Viridiplantae</taxon>
        <taxon>Streptophyta</taxon>
        <taxon>Embryophyta</taxon>
        <taxon>Tracheophyta</taxon>
        <taxon>Spermatophyta</taxon>
        <taxon>Magnoliopsida</taxon>
        <taxon>eudicotyledons</taxon>
        <taxon>Gunneridae</taxon>
        <taxon>Pentapetalae</taxon>
        <taxon>asterids</taxon>
        <taxon>lamiids</taxon>
        <taxon>Lamiales</taxon>
        <taxon>Orobanchaceae</taxon>
        <taxon>Rehmannieae</taxon>
        <taxon>Rehmannia</taxon>
    </lineage>
</organism>
<feature type="transmembrane region" description="Helical" evidence="6">
    <location>
        <begin position="71"/>
        <end position="89"/>
    </location>
</feature>
<evidence type="ECO:0000256" key="2">
    <source>
        <dbReference type="ARBA" id="ARBA00007635"/>
    </source>
</evidence>
<evidence type="ECO:0000259" key="7">
    <source>
        <dbReference type="Pfam" id="PF00892"/>
    </source>
</evidence>
<feature type="transmembrane region" description="Helical" evidence="6">
    <location>
        <begin position="9"/>
        <end position="29"/>
    </location>
</feature>
<feature type="transmembrane region" description="Helical" evidence="6">
    <location>
        <begin position="179"/>
        <end position="199"/>
    </location>
</feature>
<comment type="subcellular location">
    <subcellularLocation>
        <location evidence="1 6">Membrane</location>
        <topology evidence="1 6">Multi-pass membrane protein</topology>
    </subcellularLocation>
</comment>
<proteinExistence type="inferred from homology"/>
<evidence type="ECO:0000256" key="1">
    <source>
        <dbReference type="ARBA" id="ARBA00004141"/>
    </source>
</evidence>
<evidence type="ECO:0000256" key="4">
    <source>
        <dbReference type="ARBA" id="ARBA00022989"/>
    </source>
</evidence>
<feature type="transmembrane region" description="Helical" evidence="6">
    <location>
        <begin position="274"/>
        <end position="296"/>
    </location>
</feature>
<feature type="domain" description="EamA" evidence="7">
    <location>
        <begin position="9"/>
        <end position="144"/>
    </location>
</feature>
<dbReference type="EMBL" id="JABTTQ020001921">
    <property type="protein sequence ID" value="KAK6127013.1"/>
    <property type="molecule type" value="Genomic_DNA"/>
</dbReference>
<feature type="transmembrane region" description="Helical" evidence="6">
    <location>
        <begin position="211"/>
        <end position="232"/>
    </location>
</feature>
<gene>
    <name evidence="8" type="ORF">DH2020_039241</name>
</gene>
<evidence type="ECO:0000313" key="9">
    <source>
        <dbReference type="Proteomes" id="UP001318860"/>
    </source>
</evidence>
<dbReference type="Pfam" id="PF00892">
    <property type="entry name" value="EamA"/>
    <property type="match status" value="2"/>
</dbReference>
<keyword evidence="4 6" id="KW-1133">Transmembrane helix</keyword>
<keyword evidence="9" id="KW-1185">Reference proteome</keyword>
<keyword evidence="5 6" id="KW-0472">Membrane</keyword>